<name>A0A445MKH7_ENSVE</name>
<evidence type="ECO:0000313" key="1">
    <source>
        <dbReference type="EMBL" id="RZR74770.1"/>
    </source>
</evidence>
<gene>
    <name evidence="1" type="ORF">BHM03_00042893</name>
</gene>
<dbReference type="AlphaFoldDB" id="A0A445MKH7"/>
<dbReference type="Proteomes" id="UP000290560">
    <property type="component" value="Unassembled WGS sequence"/>
</dbReference>
<proteinExistence type="predicted"/>
<accession>A0A445MKH7</accession>
<protein>
    <submittedName>
        <fullName evidence="1">Uncharacterized protein</fullName>
    </submittedName>
</protein>
<reference evidence="1" key="1">
    <citation type="journal article" date="2018" name="Data Brief">
        <title>Genome sequence data from 17 accessions of Ensete ventricosum, a staple food crop for millions in Ethiopia.</title>
        <authorList>
            <person name="Yemataw Z."/>
            <person name="Muzemil S."/>
            <person name="Ambachew D."/>
            <person name="Tripathi L."/>
            <person name="Tesfaye K."/>
            <person name="Chala A."/>
            <person name="Farbos A."/>
            <person name="O'Neill P."/>
            <person name="Moore K."/>
            <person name="Grant M."/>
            <person name="Studholme D.J."/>
        </authorList>
    </citation>
    <scope>NUCLEOTIDE SEQUENCE [LARGE SCALE GENOMIC DNA]</scope>
    <source>
        <tissue evidence="1">Leaf</tissue>
    </source>
</reference>
<sequence length="64" mass="6904">KKRDSSISLREKESHGAPTVTGAATLISGTRVSSAIDGERLSEINREEESGQERLPKTVVMPPI</sequence>
<feature type="non-terminal residue" evidence="1">
    <location>
        <position position="1"/>
    </location>
</feature>
<dbReference type="EMBL" id="KV876379">
    <property type="protein sequence ID" value="RZR74770.1"/>
    <property type="molecule type" value="Genomic_DNA"/>
</dbReference>
<organism evidence="1">
    <name type="scientific">Ensete ventricosum</name>
    <name type="common">Abyssinian banana</name>
    <name type="synonym">Musa ensete</name>
    <dbReference type="NCBI Taxonomy" id="4639"/>
    <lineage>
        <taxon>Eukaryota</taxon>
        <taxon>Viridiplantae</taxon>
        <taxon>Streptophyta</taxon>
        <taxon>Embryophyta</taxon>
        <taxon>Tracheophyta</taxon>
        <taxon>Spermatophyta</taxon>
        <taxon>Magnoliopsida</taxon>
        <taxon>Liliopsida</taxon>
        <taxon>Zingiberales</taxon>
        <taxon>Musaceae</taxon>
        <taxon>Ensete</taxon>
    </lineage>
</organism>